<reference evidence="1 2" key="1">
    <citation type="submission" date="2010-07" db="EMBL/GenBank/DDBJ databases">
        <title>The draft genome of Paenibacillus curdlanolyticus YK9.</title>
        <authorList>
            <consortium name="US DOE Joint Genome Institute (JGI-PGF)"/>
            <person name="Lucas S."/>
            <person name="Copeland A."/>
            <person name="Lapidus A."/>
            <person name="Cheng J.-F."/>
            <person name="Bruce D."/>
            <person name="Goodwin L."/>
            <person name="Pitluck S."/>
            <person name="Land M.L."/>
            <person name="Hauser L."/>
            <person name="Chang Y.-J."/>
            <person name="Jeffries C."/>
            <person name="Anderson I.J."/>
            <person name="Johnson E."/>
            <person name="Loganathan U."/>
            <person name="Mulhopadhyay B."/>
            <person name="Kyrpides N."/>
            <person name="Woyke T.J."/>
        </authorList>
    </citation>
    <scope>NUCLEOTIDE SEQUENCE [LARGE SCALE GENOMIC DNA]</scope>
    <source>
        <strain evidence="1 2">YK9</strain>
    </source>
</reference>
<proteinExistence type="predicted"/>
<keyword evidence="2" id="KW-1185">Reference proteome</keyword>
<organism evidence="1 2">
    <name type="scientific">Paenibacillus curdlanolyticus YK9</name>
    <dbReference type="NCBI Taxonomy" id="717606"/>
    <lineage>
        <taxon>Bacteria</taxon>
        <taxon>Bacillati</taxon>
        <taxon>Bacillota</taxon>
        <taxon>Bacilli</taxon>
        <taxon>Bacillales</taxon>
        <taxon>Paenibacillaceae</taxon>
        <taxon>Paenibacillus</taxon>
    </lineage>
</organism>
<protein>
    <submittedName>
        <fullName evidence="1">Uncharacterized protein</fullName>
    </submittedName>
</protein>
<dbReference type="STRING" id="717606.PaecuDRAFT_3705"/>
<dbReference type="AlphaFoldDB" id="E0IDK1"/>
<dbReference type="Proteomes" id="UP000005387">
    <property type="component" value="Unassembled WGS sequence"/>
</dbReference>
<evidence type="ECO:0000313" key="2">
    <source>
        <dbReference type="Proteomes" id="UP000005387"/>
    </source>
</evidence>
<accession>E0IDK1</accession>
<sequence>MAAQTFRRGRALAFHEMLIVKRDTLRKQLQDENLQAIHQVVSGELKAVEDIIAQYVHTFELHELNQ</sequence>
<evidence type="ECO:0000313" key="1">
    <source>
        <dbReference type="EMBL" id="EFM09656.1"/>
    </source>
</evidence>
<name>E0IDK1_9BACL</name>
<dbReference type="EMBL" id="AEDD01000010">
    <property type="protein sequence ID" value="EFM09656.1"/>
    <property type="molecule type" value="Genomic_DNA"/>
</dbReference>
<gene>
    <name evidence="1" type="ORF">PaecuDRAFT_3705</name>
</gene>